<dbReference type="EMBL" id="BSFE01000003">
    <property type="protein sequence ID" value="GLK51847.1"/>
    <property type="molecule type" value="Genomic_DNA"/>
</dbReference>
<dbReference type="RefSeq" id="WP_271186211.1">
    <property type="nucleotide sequence ID" value="NZ_BSFE01000003.1"/>
</dbReference>
<dbReference type="AlphaFoldDB" id="A0A9W6ILN8"/>
<dbReference type="InterPro" id="IPR011990">
    <property type="entry name" value="TPR-like_helical_dom_sf"/>
</dbReference>
<evidence type="ECO:0000313" key="3">
    <source>
        <dbReference type="Proteomes" id="UP001143486"/>
    </source>
</evidence>
<name>A0A9W6ILN8_9PROT</name>
<dbReference type="InterPro" id="IPR019734">
    <property type="entry name" value="TPR_rpt"/>
</dbReference>
<evidence type="ECO:0000313" key="2">
    <source>
        <dbReference type="EMBL" id="GLK51847.1"/>
    </source>
</evidence>
<keyword evidence="1" id="KW-0808">Transferase</keyword>
<reference evidence="2" key="1">
    <citation type="journal article" date="2014" name="Int. J. Syst. Evol. Microbiol.">
        <title>Complete genome sequence of Corynebacterium casei LMG S-19264T (=DSM 44701T), isolated from a smear-ripened cheese.</title>
        <authorList>
            <consortium name="US DOE Joint Genome Institute (JGI-PGF)"/>
            <person name="Walter F."/>
            <person name="Albersmeier A."/>
            <person name="Kalinowski J."/>
            <person name="Ruckert C."/>
        </authorList>
    </citation>
    <scope>NUCLEOTIDE SEQUENCE</scope>
    <source>
        <strain evidence="2">VKM B-1513</strain>
    </source>
</reference>
<protein>
    <recommendedName>
        <fullName evidence="4">Tetratricopeptide repeat protein</fullName>
    </recommendedName>
</protein>
<comment type="caution">
    <text evidence="2">The sequence shown here is derived from an EMBL/GenBank/DDBJ whole genome shotgun (WGS) entry which is preliminary data.</text>
</comment>
<dbReference type="Proteomes" id="UP001143486">
    <property type="component" value="Unassembled WGS sequence"/>
</dbReference>
<dbReference type="SUPFAM" id="SSF52540">
    <property type="entry name" value="P-loop containing nucleoside triphosphate hydrolases"/>
    <property type="match status" value="1"/>
</dbReference>
<dbReference type="GO" id="GO:0008476">
    <property type="term" value="F:protein-tyrosine sulfotransferase activity"/>
    <property type="evidence" value="ECO:0007669"/>
    <property type="project" value="InterPro"/>
</dbReference>
<proteinExistence type="predicted"/>
<dbReference type="InterPro" id="IPR026634">
    <property type="entry name" value="TPST-like"/>
</dbReference>
<dbReference type="InterPro" id="IPR027417">
    <property type="entry name" value="P-loop_NTPase"/>
</dbReference>
<organism evidence="2 3">
    <name type="scientific">Maricaulis virginensis</name>
    <dbReference type="NCBI Taxonomy" id="144022"/>
    <lineage>
        <taxon>Bacteria</taxon>
        <taxon>Pseudomonadati</taxon>
        <taxon>Pseudomonadota</taxon>
        <taxon>Alphaproteobacteria</taxon>
        <taxon>Maricaulales</taxon>
        <taxon>Maricaulaceae</taxon>
        <taxon>Maricaulis</taxon>
    </lineage>
</organism>
<dbReference type="SUPFAM" id="SSF48452">
    <property type="entry name" value="TPR-like"/>
    <property type="match status" value="1"/>
</dbReference>
<dbReference type="PANTHER" id="PTHR12788:SF10">
    <property type="entry name" value="PROTEIN-TYROSINE SULFOTRANSFERASE"/>
    <property type="match status" value="1"/>
</dbReference>
<dbReference type="Pfam" id="PF13428">
    <property type="entry name" value="TPR_14"/>
    <property type="match status" value="1"/>
</dbReference>
<dbReference type="PANTHER" id="PTHR12788">
    <property type="entry name" value="PROTEIN-TYROSINE SULFOTRANSFERASE 2"/>
    <property type="match status" value="1"/>
</dbReference>
<accession>A0A9W6ILN8</accession>
<dbReference type="Gene3D" id="1.25.40.10">
    <property type="entry name" value="Tetratricopeptide repeat domain"/>
    <property type="match status" value="3"/>
</dbReference>
<keyword evidence="3" id="KW-1185">Reference proteome</keyword>
<dbReference type="SMART" id="SM00028">
    <property type="entry name" value="TPR"/>
    <property type="match status" value="6"/>
</dbReference>
<evidence type="ECO:0000256" key="1">
    <source>
        <dbReference type="ARBA" id="ARBA00022679"/>
    </source>
</evidence>
<dbReference type="Gene3D" id="3.40.50.300">
    <property type="entry name" value="P-loop containing nucleotide triphosphate hydrolases"/>
    <property type="match status" value="1"/>
</dbReference>
<dbReference type="Pfam" id="PF13432">
    <property type="entry name" value="TPR_16"/>
    <property type="match status" value="2"/>
</dbReference>
<gene>
    <name evidence="2" type="ORF">GCM10017621_13550</name>
</gene>
<dbReference type="Pfam" id="PF13181">
    <property type="entry name" value="TPR_8"/>
    <property type="match status" value="1"/>
</dbReference>
<sequence>MSEADLSEALKTAQAEMYAGRFDAALVQLDALLAADPQHVDALYMKAVCLRYGKDHAGARKALDTLKAQAPDFGRALQEEGHLFRETGDDAAAIAAYRAATMANPALQAAWLGLAEALERTGEPAEARQCRAQAEALTRLPKPLLAAMNHLHENRLHKAEGLARAFLQKNPKHVEGMRILAEIGKRFGVLDDAEFLLESAAEFEPDNIAVRLDHIEVLRKRQKHAEALSQAEALLARDPDSPVFLSRHAVEALAVGEYETALAGFDKVLAALPDDAGTHAARAHALKTMGRTGEAVEAYRRACALRPDYGEAWYGLANLKTYRFTEDEIARMHEQEAAPGLRTHERIHICFALGKAYEDAGAYDMSFEYYERGNDLKRIQTRYTSDIMAQELNAQAATCTRALFEAQGGKGCPAPDPIFIVGLPRAGSTLLEQILASHSQVDGTLELPDILATAHRLRGRTRGEDGAGRYPAILHELDAGQLRELGEAYIENTRIHRQGAPFFTDKMPNNFRHIGLIKLILPNARIIDARRAPMACCFSGFKQLFAEGQEFTYGLDEVGRYYRGYVELMDHWNRVLPGEILRVQYEDVVADLETQVRRILDFCNLPFEQACLDFHTTERAVRTASSEQVRQPIYDSGVEQWRHFERHLDPLKSALGPALTSYRSGA</sequence>
<evidence type="ECO:0008006" key="4">
    <source>
        <dbReference type="Google" id="ProtNLM"/>
    </source>
</evidence>
<reference evidence="2" key="2">
    <citation type="submission" date="2023-01" db="EMBL/GenBank/DDBJ databases">
        <authorList>
            <person name="Sun Q."/>
            <person name="Evtushenko L."/>
        </authorList>
    </citation>
    <scope>NUCLEOTIDE SEQUENCE</scope>
    <source>
        <strain evidence="2">VKM B-1513</strain>
    </source>
</reference>
<dbReference type="Pfam" id="PF13469">
    <property type="entry name" value="Sulfotransfer_3"/>
    <property type="match status" value="1"/>
</dbReference>